<dbReference type="GO" id="GO:1990116">
    <property type="term" value="P:ribosome-associated ubiquitin-dependent protein catabolic process"/>
    <property type="evidence" value="ECO:0007669"/>
    <property type="project" value="TreeGrafter"/>
</dbReference>
<dbReference type="InterPro" id="IPR006994">
    <property type="entry name" value="TCF25/Rqc1"/>
</dbReference>
<comment type="caution">
    <text evidence="1">The sequence shown here is derived from an EMBL/GenBank/DDBJ whole genome shotgun (WGS) entry which is preliminary data.</text>
</comment>
<dbReference type="PANTHER" id="PTHR22684:SF0">
    <property type="entry name" value="RIBOSOME QUALITY CONTROL COMPLEX SUBUNIT TCF25"/>
    <property type="match status" value="1"/>
</dbReference>
<evidence type="ECO:0000313" key="2">
    <source>
        <dbReference type="Proteomes" id="UP001218218"/>
    </source>
</evidence>
<evidence type="ECO:0000313" key="1">
    <source>
        <dbReference type="EMBL" id="KAJ7367479.1"/>
    </source>
</evidence>
<dbReference type="AlphaFoldDB" id="A0AAD7F3Z3"/>
<proteinExistence type="predicted"/>
<accession>A0AAD7F3Z3</accession>
<keyword evidence="2" id="KW-1185">Reference proteome</keyword>
<dbReference type="EMBL" id="JARIHO010000001">
    <property type="protein sequence ID" value="KAJ7367479.1"/>
    <property type="molecule type" value="Genomic_DNA"/>
</dbReference>
<sequence>MRKRSNMFDRALFSHERAFFGSFNFITGLDRLDFDHIENHPFCLAVHRQTTDLQRRGCVRPAFEFARLLLSLDPANDPHGALLRLDFLAVKTGMGQWLLDMFDLYFTRRSRPQTKDARDPSLLPGWSCARALALRTAGISKDPTAGTAALIETIRDFPSVPLLADELDVSLPNMIRSLAVLGISRSRQTGIICGHPK</sequence>
<dbReference type="GO" id="GO:1990112">
    <property type="term" value="C:RQC complex"/>
    <property type="evidence" value="ECO:0007669"/>
    <property type="project" value="TreeGrafter"/>
</dbReference>
<name>A0AAD7F3Z3_9AGAR</name>
<dbReference type="GO" id="GO:0072344">
    <property type="term" value="P:rescue of stalled ribosome"/>
    <property type="evidence" value="ECO:0007669"/>
    <property type="project" value="TreeGrafter"/>
</dbReference>
<dbReference type="Proteomes" id="UP001218218">
    <property type="component" value="Unassembled WGS sequence"/>
</dbReference>
<dbReference type="Pfam" id="PF04910">
    <property type="entry name" value="Tcf25"/>
    <property type="match status" value="1"/>
</dbReference>
<organism evidence="1 2">
    <name type="scientific">Mycena albidolilacea</name>
    <dbReference type="NCBI Taxonomy" id="1033008"/>
    <lineage>
        <taxon>Eukaryota</taxon>
        <taxon>Fungi</taxon>
        <taxon>Dikarya</taxon>
        <taxon>Basidiomycota</taxon>
        <taxon>Agaricomycotina</taxon>
        <taxon>Agaricomycetes</taxon>
        <taxon>Agaricomycetidae</taxon>
        <taxon>Agaricales</taxon>
        <taxon>Marasmiineae</taxon>
        <taxon>Mycenaceae</taxon>
        <taxon>Mycena</taxon>
    </lineage>
</organism>
<protein>
    <submittedName>
        <fullName evidence="1">Transcription factor 25</fullName>
    </submittedName>
</protein>
<reference evidence="1" key="1">
    <citation type="submission" date="2023-03" db="EMBL/GenBank/DDBJ databases">
        <title>Massive genome expansion in bonnet fungi (Mycena s.s.) driven by repeated elements and novel gene families across ecological guilds.</title>
        <authorList>
            <consortium name="Lawrence Berkeley National Laboratory"/>
            <person name="Harder C.B."/>
            <person name="Miyauchi S."/>
            <person name="Viragh M."/>
            <person name="Kuo A."/>
            <person name="Thoen E."/>
            <person name="Andreopoulos B."/>
            <person name="Lu D."/>
            <person name="Skrede I."/>
            <person name="Drula E."/>
            <person name="Henrissat B."/>
            <person name="Morin E."/>
            <person name="Kohler A."/>
            <person name="Barry K."/>
            <person name="LaButti K."/>
            <person name="Morin E."/>
            <person name="Salamov A."/>
            <person name="Lipzen A."/>
            <person name="Mereny Z."/>
            <person name="Hegedus B."/>
            <person name="Baldrian P."/>
            <person name="Stursova M."/>
            <person name="Weitz H."/>
            <person name="Taylor A."/>
            <person name="Grigoriev I.V."/>
            <person name="Nagy L.G."/>
            <person name="Martin F."/>
            <person name="Kauserud H."/>
        </authorList>
    </citation>
    <scope>NUCLEOTIDE SEQUENCE</scope>
    <source>
        <strain evidence="1">CBHHK002</strain>
    </source>
</reference>
<gene>
    <name evidence="1" type="ORF">DFH08DRAFT_292</name>
</gene>
<dbReference type="PANTHER" id="PTHR22684">
    <property type="entry name" value="NULP1-RELATED"/>
    <property type="match status" value="1"/>
</dbReference>